<keyword evidence="8" id="KW-0378">Hydrolase</keyword>
<evidence type="ECO:0000256" key="11">
    <source>
        <dbReference type="ARBA" id="ARBA00022984"/>
    </source>
</evidence>
<comment type="pathway">
    <text evidence="2">Cell wall biogenesis; peptidoglycan biosynthesis.</text>
</comment>
<evidence type="ECO:0000256" key="5">
    <source>
        <dbReference type="ARBA" id="ARBA00022475"/>
    </source>
</evidence>
<evidence type="ECO:0000313" key="25">
    <source>
        <dbReference type="Proteomes" id="UP000516380"/>
    </source>
</evidence>
<dbReference type="GO" id="GO:0005886">
    <property type="term" value="C:plasma membrane"/>
    <property type="evidence" value="ECO:0007669"/>
    <property type="project" value="UniProtKB-SubCell"/>
</dbReference>
<dbReference type="Pfam" id="PF21922">
    <property type="entry name" value="PBP_dimer_2"/>
    <property type="match status" value="1"/>
</dbReference>
<evidence type="ECO:0000256" key="9">
    <source>
        <dbReference type="ARBA" id="ARBA00022960"/>
    </source>
</evidence>
<evidence type="ECO:0000256" key="10">
    <source>
        <dbReference type="ARBA" id="ARBA00022968"/>
    </source>
</evidence>
<dbReference type="PANTHER" id="PTHR30627">
    <property type="entry name" value="PEPTIDOGLYCAN D,D-TRANSPEPTIDASE"/>
    <property type="match status" value="1"/>
</dbReference>
<evidence type="ECO:0000256" key="4">
    <source>
        <dbReference type="ARBA" id="ARBA00012448"/>
    </source>
</evidence>
<feature type="compositionally biased region" description="Basic and acidic residues" evidence="19">
    <location>
        <begin position="556"/>
        <end position="577"/>
    </location>
</feature>
<sequence length="688" mass="72596">MNASLRRISVTVMALIVLLLLNATMTQVFTADGLRADPRNQRVLLDEYSRQRGQITAGGQLLAYSVATDSRFRFLRVYPNPEVYAPVTGFYSLRYSSTGLERAEDPLLNGSDERLFGRRLADFFTGRDPRGGNVDTTINPRVQQAGWDAMQQGCGGPCKGAVVALEPSTGKILALVSSPSYDPNLLASHDPEVQAQAWQRLRDNPDSPLTNRAIAETYPPGSTFKVITTAAALQAGATDTEQLTAAAEIPLPGSTATLENYGGTTCGAEPTVSLSVAFAKSCNTAFVQLGMLTGAAALRSTAQAFGLDTSPDPIPLQVAESTIGPIADTAALGMTSIGQKDVALTPLQNAEVAATIANGGITMRPYLVDNLRGPDLANISTTAPYQQRRAVSPQVAAKLTELMVGAEKVTQQKGAIPGVQIASKTGTAEHGTDPRHTPPHAWYIAFAPAQAPRVAIAVFVENGGDRLSATGGALAAPIGRAVIEAALQGAHESPSWYDAVRPLPPAAAHRHRRHGAGLGSGRQPAGSAGGRQGAQERVLIRSGVHRTVPGRGPYHGHAEPPGDRGRARLRREPDGRRGSHRLPGDGAGQRGAAEFGAQAHRPAVTAACARHARADRPRSSGCARGRAGAPRRQAGQHLDHAHRPGEDHGLRDRQGRRRGAGDADRNGDGHRPIHRTRTSSGSRRDPGQ</sequence>
<evidence type="ECO:0000313" key="24">
    <source>
        <dbReference type="Proteomes" id="UP000189229"/>
    </source>
</evidence>
<comment type="catalytic activity">
    <reaction evidence="15">
        <text>Preferential cleavage: (Ac)2-L-Lys-D-Ala-|-D-Ala. Also transpeptidation of peptidyl-alanyl moieties that are N-acyl substituents of D-alanine.</text>
        <dbReference type="EC" id="3.4.16.4"/>
    </reaction>
</comment>
<keyword evidence="11" id="KW-0573">Peptidoglycan synthesis</keyword>
<evidence type="ECO:0000313" key="23">
    <source>
        <dbReference type="EMBL" id="OOK75834.1"/>
    </source>
</evidence>
<keyword evidence="14" id="KW-0961">Cell wall biogenesis/degradation</keyword>
<dbReference type="GO" id="GO:0009252">
    <property type="term" value="P:peptidoglycan biosynthetic process"/>
    <property type="evidence" value="ECO:0007669"/>
    <property type="project" value="UniProtKB-KW"/>
</dbReference>
<comment type="pathway">
    <text evidence="16">Glycan biosynthesis.</text>
</comment>
<reference evidence="23 24" key="1">
    <citation type="submission" date="2017-02" db="EMBL/GenBank/DDBJ databases">
        <title>Complete genome sequences of Mycobacterium kansasii strains isolated from rhesus macaques.</title>
        <authorList>
            <person name="Panda A."/>
            <person name="Nagaraj S."/>
            <person name="Zhao X."/>
            <person name="Tettelin H."/>
            <person name="Detolla L.J."/>
        </authorList>
    </citation>
    <scope>NUCLEOTIDE SEQUENCE [LARGE SCALE GENOMIC DNA]</scope>
    <source>
        <strain evidence="23 24">11-3813</strain>
    </source>
</reference>
<name>A0A1V3X9B8_MYCKA</name>
<feature type="domain" description="Penicillin-binding protein transpeptidase" evidence="20">
    <location>
        <begin position="160"/>
        <end position="484"/>
    </location>
</feature>
<evidence type="ECO:0000256" key="13">
    <source>
        <dbReference type="ARBA" id="ARBA00023136"/>
    </source>
</evidence>
<dbReference type="FunFam" id="3.40.710.10:FF:000022">
    <property type="entry name" value="Penicillin-binding protein A"/>
    <property type="match status" value="1"/>
</dbReference>
<evidence type="ECO:0000256" key="19">
    <source>
        <dbReference type="SAM" id="MobiDB-lite"/>
    </source>
</evidence>
<comment type="subcellular location">
    <subcellularLocation>
        <location evidence="1">Cell inner membrane</location>
        <topology evidence="1">Single-pass type II membrane protein</topology>
    </subcellularLocation>
</comment>
<evidence type="ECO:0000256" key="1">
    <source>
        <dbReference type="ARBA" id="ARBA00004249"/>
    </source>
</evidence>
<proteinExistence type="inferred from homology"/>
<accession>A0A1V3X9B8</accession>
<evidence type="ECO:0000256" key="2">
    <source>
        <dbReference type="ARBA" id="ARBA00004752"/>
    </source>
</evidence>
<dbReference type="SUPFAM" id="SSF56601">
    <property type="entry name" value="beta-lactamase/transpeptidase-like"/>
    <property type="match status" value="1"/>
</dbReference>
<keyword evidence="25" id="KW-1185">Reference proteome</keyword>
<evidence type="ECO:0000256" key="8">
    <source>
        <dbReference type="ARBA" id="ARBA00022801"/>
    </source>
</evidence>
<feature type="compositionally biased region" description="Basic and acidic residues" evidence="19">
    <location>
        <begin position="637"/>
        <end position="671"/>
    </location>
</feature>
<dbReference type="Proteomes" id="UP000189229">
    <property type="component" value="Unassembled WGS sequence"/>
</dbReference>
<dbReference type="GO" id="GO:0071972">
    <property type="term" value="F:peptidoglycan L,D-transpeptidase activity"/>
    <property type="evidence" value="ECO:0007669"/>
    <property type="project" value="TreeGrafter"/>
</dbReference>
<dbReference type="Proteomes" id="UP000516380">
    <property type="component" value="Chromosome"/>
</dbReference>
<keyword evidence="12" id="KW-1133">Transmembrane helix</keyword>
<dbReference type="InterPro" id="IPR012338">
    <property type="entry name" value="Beta-lactam/transpept-like"/>
</dbReference>
<evidence type="ECO:0000256" key="18">
    <source>
        <dbReference type="ARBA" id="ARBA00075710"/>
    </source>
</evidence>
<dbReference type="Gene3D" id="3.90.1310.10">
    <property type="entry name" value="Penicillin-binding protein 2a (Domain 2)"/>
    <property type="match status" value="1"/>
</dbReference>
<dbReference type="Gene3D" id="3.40.710.10">
    <property type="entry name" value="DD-peptidase/beta-lactamase superfamily"/>
    <property type="match status" value="1"/>
</dbReference>
<feature type="compositionally biased region" description="Low complexity" evidence="19">
    <location>
        <begin position="619"/>
        <end position="636"/>
    </location>
</feature>
<dbReference type="PANTHER" id="PTHR30627:SF24">
    <property type="entry name" value="PENICILLIN-BINDING PROTEIN 4B"/>
    <property type="match status" value="1"/>
</dbReference>
<reference evidence="22 25" key="2">
    <citation type="submission" date="2020-07" db="EMBL/GenBank/DDBJ databases">
        <title>Mycobacterium kansasii (former subtype) with zoonotic potential isolated from diseased indoor pet cat, Japan.</title>
        <authorList>
            <person name="Fukano H."/>
            <person name="Terazono T."/>
            <person name="Hoshino Y."/>
        </authorList>
    </citation>
    <scope>NUCLEOTIDE SEQUENCE [LARGE SCALE GENOMIC DNA]</scope>
    <source>
        <strain evidence="22 25">Kuro-I</strain>
    </source>
</reference>
<dbReference type="GO" id="GO:0071555">
    <property type="term" value="P:cell wall organization"/>
    <property type="evidence" value="ECO:0007669"/>
    <property type="project" value="UniProtKB-KW"/>
</dbReference>
<evidence type="ECO:0000256" key="7">
    <source>
        <dbReference type="ARBA" id="ARBA00022692"/>
    </source>
</evidence>
<dbReference type="GO" id="GO:0009002">
    <property type="term" value="F:serine-type D-Ala-D-Ala carboxypeptidase activity"/>
    <property type="evidence" value="ECO:0007669"/>
    <property type="project" value="UniProtKB-EC"/>
</dbReference>
<evidence type="ECO:0000256" key="6">
    <source>
        <dbReference type="ARBA" id="ARBA00022519"/>
    </source>
</evidence>
<organism evidence="23 24">
    <name type="scientific">Mycobacterium kansasii</name>
    <dbReference type="NCBI Taxonomy" id="1768"/>
    <lineage>
        <taxon>Bacteria</taxon>
        <taxon>Bacillati</taxon>
        <taxon>Actinomycetota</taxon>
        <taxon>Actinomycetes</taxon>
        <taxon>Mycobacteriales</taxon>
        <taxon>Mycobacteriaceae</taxon>
        <taxon>Mycobacterium</taxon>
    </lineage>
</organism>
<evidence type="ECO:0000259" key="21">
    <source>
        <dbReference type="Pfam" id="PF21922"/>
    </source>
</evidence>
<evidence type="ECO:0000256" key="14">
    <source>
        <dbReference type="ARBA" id="ARBA00023316"/>
    </source>
</evidence>
<evidence type="ECO:0000313" key="22">
    <source>
        <dbReference type="EMBL" id="BCI92423.1"/>
    </source>
</evidence>
<evidence type="ECO:0000256" key="17">
    <source>
        <dbReference type="ARBA" id="ARBA00068836"/>
    </source>
</evidence>
<keyword evidence="7" id="KW-0812">Transmembrane</keyword>
<keyword evidence="9" id="KW-0133">Cell shape</keyword>
<dbReference type="InterPro" id="IPR001460">
    <property type="entry name" value="PCN-bd_Tpept"/>
</dbReference>
<dbReference type="EMBL" id="MVBM01000003">
    <property type="protein sequence ID" value="OOK75834.1"/>
    <property type="molecule type" value="Genomic_DNA"/>
</dbReference>
<keyword evidence="10" id="KW-0735">Signal-anchor</keyword>
<gene>
    <name evidence="23" type="primary">pbpA</name>
    <name evidence="23" type="ORF">BZL30_4051</name>
    <name evidence="22" type="ORF">NIIDMKKI_76290</name>
</gene>
<dbReference type="GO" id="GO:0008360">
    <property type="term" value="P:regulation of cell shape"/>
    <property type="evidence" value="ECO:0007669"/>
    <property type="project" value="UniProtKB-KW"/>
</dbReference>
<evidence type="ECO:0000256" key="3">
    <source>
        <dbReference type="ARBA" id="ARBA00007171"/>
    </source>
</evidence>
<comment type="similarity">
    <text evidence="3">Belongs to the transpeptidase family.</text>
</comment>
<evidence type="ECO:0000256" key="15">
    <source>
        <dbReference type="ARBA" id="ARBA00034000"/>
    </source>
</evidence>
<dbReference type="EMBL" id="AP023343">
    <property type="protein sequence ID" value="BCI92423.1"/>
    <property type="molecule type" value="Genomic_DNA"/>
</dbReference>
<evidence type="ECO:0000259" key="20">
    <source>
        <dbReference type="Pfam" id="PF00905"/>
    </source>
</evidence>
<dbReference type="GO" id="GO:0008658">
    <property type="term" value="F:penicillin binding"/>
    <property type="evidence" value="ECO:0007669"/>
    <property type="project" value="InterPro"/>
</dbReference>
<feature type="domain" description="Penicillin binding protein A dimerisation" evidence="21">
    <location>
        <begin position="52"/>
        <end position="134"/>
    </location>
</feature>
<evidence type="ECO:0000256" key="16">
    <source>
        <dbReference type="ARBA" id="ARBA00060592"/>
    </source>
</evidence>
<dbReference type="EC" id="3.4.16.4" evidence="4"/>
<keyword evidence="13" id="KW-0472">Membrane</keyword>
<dbReference type="InterPro" id="IPR050515">
    <property type="entry name" value="Beta-lactam/transpept"/>
</dbReference>
<dbReference type="Pfam" id="PF00905">
    <property type="entry name" value="Transpeptidase"/>
    <property type="match status" value="1"/>
</dbReference>
<evidence type="ECO:0000256" key="12">
    <source>
        <dbReference type="ARBA" id="ARBA00022989"/>
    </source>
</evidence>
<protein>
    <recommendedName>
        <fullName evidence="17">Peptidoglycan D,D-transpeptidase PbpA</fullName>
        <ecNumber evidence="4">3.4.16.4</ecNumber>
    </recommendedName>
    <alternativeName>
        <fullName evidence="18">Penicillin-binding protein A</fullName>
    </alternativeName>
</protein>
<feature type="region of interest" description="Disordered" evidence="19">
    <location>
        <begin position="506"/>
        <end position="688"/>
    </location>
</feature>
<dbReference type="AlphaFoldDB" id="A0A1V3X9B8"/>
<keyword evidence="6" id="KW-0997">Cell inner membrane</keyword>
<keyword evidence="5" id="KW-1003">Cell membrane</keyword>
<dbReference type="InterPro" id="IPR054120">
    <property type="entry name" value="PBPA_dimer"/>
</dbReference>